<evidence type="ECO:0000256" key="1">
    <source>
        <dbReference type="SAM" id="MobiDB-lite"/>
    </source>
</evidence>
<feature type="region of interest" description="Disordered" evidence="1">
    <location>
        <begin position="194"/>
        <end position="224"/>
    </location>
</feature>
<dbReference type="InterPro" id="IPR009819">
    <property type="entry name" value="Pes-10"/>
</dbReference>
<protein>
    <submittedName>
        <fullName evidence="2">Uncharacterized protein</fullName>
    </submittedName>
</protein>
<evidence type="ECO:0000313" key="2">
    <source>
        <dbReference type="EMBL" id="UMM16654.1"/>
    </source>
</evidence>
<evidence type="ECO:0000313" key="3">
    <source>
        <dbReference type="Proteomes" id="UP000829354"/>
    </source>
</evidence>
<dbReference type="Proteomes" id="UP000829354">
    <property type="component" value="Chromosome II"/>
</dbReference>
<accession>A0AAE9EAN3</accession>
<sequence>MNAYEMQFHILGRILMTRDDDMITKTIEQLLNKGYPSVGILDKCNIPFLISYYAPENVFAQRLLNIHHMAKSIQMKKELSSVLESFEAGMAQRFEGEVIPDEFVNLLALMTQSKEEVIARLAFRTLHDFPIPLAIAAWLRLLAILSMPRFPEAESLRLKMERNLNRIDEVDDGIDIRIPEENVPQVVQFVPQVPEDSDDDEESGSESDTDTESEADSESDESFLSQDSAFGGIDEVLEDIREYEEEMIAFDYSLGEMITRIVIEALQSKTDGLINLATRMVSEFQMQFSQSLFQKYEIALHYLKGPQNESTEILMSTISRMVVEHPVDQKDKLFNEILEYFDSESKVDGKISEVMLAVLMTYITEEDDDYASDVAAFLLQKSVTLCQFRNQNVYDYLDMIIEKSEEVYELMDKIEDMMDEEE</sequence>
<keyword evidence="3" id="KW-1185">Reference proteome</keyword>
<name>A0AAE9EAN3_CAEBR</name>
<gene>
    <name evidence="2" type="ORF">L5515_013573</name>
</gene>
<reference evidence="2 3" key="1">
    <citation type="submission" date="2022-04" db="EMBL/GenBank/DDBJ databases">
        <title>Chromosome-level reference genomes for two strains of Caenorhabditis briggsae: an improved platform for comparative genomics.</title>
        <authorList>
            <person name="Stevens L."/>
            <person name="Andersen E."/>
        </authorList>
    </citation>
    <scope>NUCLEOTIDE SEQUENCE [LARGE SCALE GENOMIC DNA]</scope>
    <source>
        <strain evidence="2">VX34</strain>
        <tissue evidence="2">Whole-organism</tissue>
    </source>
</reference>
<dbReference type="AlphaFoldDB" id="A0AAE9EAN3"/>
<organism evidence="2 3">
    <name type="scientific">Caenorhabditis briggsae</name>
    <dbReference type="NCBI Taxonomy" id="6238"/>
    <lineage>
        <taxon>Eukaryota</taxon>
        <taxon>Metazoa</taxon>
        <taxon>Ecdysozoa</taxon>
        <taxon>Nematoda</taxon>
        <taxon>Chromadorea</taxon>
        <taxon>Rhabditida</taxon>
        <taxon>Rhabditina</taxon>
        <taxon>Rhabditomorpha</taxon>
        <taxon>Rhabditoidea</taxon>
        <taxon>Rhabditidae</taxon>
        <taxon>Peloderinae</taxon>
        <taxon>Caenorhabditis</taxon>
    </lineage>
</organism>
<feature type="compositionally biased region" description="Acidic residues" evidence="1">
    <location>
        <begin position="195"/>
        <end position="221"/>
    </location>
</feature>
<dbReference type="Pfam" id="PF07149">
    <property type="entry name" value="Pes-10"/>
    <property type="match status" value="1"/>
</dbReference>
<proteinExistence type="predicted"/>
<dbReference type="EMBL" id="CP092621">
    <property type="protein sequence ID" value="UMM16654.1"/>
    <property type="molecule type" value="Genomic_DNA"/>
</dbReference>